<evidence type="ECO:0000313" key="1">
    <source>
        <dbReference type="EMBL" id="EMF53964.1"/>
    </source>
</evidence>
<dbReference type="Proteomes" id="UP000030760">
    <property type="component" value="Unassembled WGS sequence"/>
</dbReference>
<protein>
    <submittedName>
        <fullName evidence="1">Uncharacterized protein</fullName>
    </submittedName>
</protein>
<reference evidence="2" key="1">
    <citation type="journal article" date="2013" name="Genome Announc.">
        <title>Draft Genome Sequence of Streptomyces bottropensis ATCC 25435, a Bottromycin-Producing Actinomycete.</title>
        <authorList>
            <person name="Zhang H."/>
            <person name="Zhou W."/>
            <person name="Zhuang Y."/>
            <person name="Liang X."/>
            <person name="Liu T."/>
        </authorList>
    </citation>
    <scope>NUCLEOTIDE SEQUENCE [LARGE SCALE GENOMIC DNA]</scope>
    <source>
        <strain evidence="2">ATCC 25435</strain>
    </source>
</reference>
<evidence type="ECO:0000313" key="2">
    <source>
        <dbReference type="Proteomes" id="UP000030760"/>
    </source>
</evidence>
<sequence>MGSGSSAGAGGSWLVARWFVAGRAVPRAPLAAWVAPGVF</sequence>
<dbReference type="AlphaFoldDB" id="M3FPB8"/>
<gene>
    <name evidence="1" type="ORF">SBD_3631</name>
</gene>
<proteinExistence type="predicted"/>
<name>M3FPB8_9ACTN</name>
<accession>M3FPB8</accession>
<organism evidence="1 2">
    <name type="scientific">Streptomyces bottropensis ATCC 25435</name>
    <dbReference type="NCBI Taxonomy" id="1054862"/>
    <lineage>
        <taxon>Bacteria</taxon>
        <taxon>Bacillati</taxon>
        <taxon>Actinomycetota</taxon>
        <taxon>Actinomycetes</taxon>
        <taxon>Kitasatosporales</taxon>
        <taxon>Streptomycetaceae</taxon>
        <taxon>Streptomyces</taxon>
    </lineage>
</organism>
<dbReference type="EMBL" id="KB405078">
    <property type="protein sequence ID" value="EMF53964.1"/>
    <property type="molecule type" value="Genomic_DNA"/>
</dbReference>